<keyword evidence="2" id="KW-1185">Reference proteome</keyword>
<evidence type="ECO:0000313" key="1">
    <source>
        <dbReference type="EMBL" id="CPR20355.1"/>
    </source>
</evidence>
<proteinExistence type="predicted"/>
<organism evidence="1 2">
    <name type="scientific">Brenneria goodwinii</name>
    <dbReference type="NCBI Taxonomy" id="1109412"/>
    <lineage>
        <taxon>Bacteria</taxon>
        <taxon>Pseudomonadati</taxon>
        <taxon>Pseudomonadota</taxon>
        <taxon>Gammaproteobacteria</taxon>
        <taxon>Enterobacterales</taxon>
        <taxon>Pectobacteriaceae</taxon>
        <taxon>Brenneria</taxon>
    </lineage>
</organism>
<gene>
    <name evidence="1" type="ORF">BN1221_04272c</name>
</gene>
<dbReference type="EMBL" id="CGIG01000001">
    <property type="protein sequence ID" value="CPR20355.1"/>
    <property type="molecule type" value="Genomic_DNA"/>
</dbReference>
<protein>
    <submittedName>
        <fullName evidence="1">Uncharacterized protein</fullName>
    </submittedName>
</protein>
<dbReference type="AlphaFoldDB" id="A0A0G4K1F7"/>
<accession>A0A0G4K1F7</accession>
<dbReference type="STRING" id="1109412.BN1221_04272c"/>
<reference evidence="2" key="1">
    <citation type="submission" date="2015-01" db="EMBL/GenBank/DDBJ databases">
        <authorList>
            <person name="Paterson Steve"/>
        </authorList>
    </citation>
    <scope>NUCLEOTIDE SEQUENCE [LARGE SCALE GENOMIC DNA]</scope>
    <source>
        <strain evidence="2">OBR1</strain>
    </source>
</reference>
<evidence type="ECO:0000313" key="2">
    <source>
        <dbReference type="Proteomes" id="UP000044377"/>
    </source>
</evidence>
<dbReference type="Proteomes" id="UP000044377">
    <property type="component" value="Unassembled WGS sequence"/>
</dbReference>
<name>A0A0G4K1F7_9GAMM</name>
<sequence length="46" mass="5411">MKLMRKRHVMRAVFLMDITGCKVSLLPIFRHVSQIYFKPVGFSQIS</sequence>